<gene>
    <name evidence="4" type="primary">Hypp1821</name>
    <name evidence="4" type="ORF">BLAG_LOCUS15299</name>
</gene>
<organism evidence="4 5">
    <name type="scientific">Branchiostoma lanceolatum</name>
    <name type="common">Common lancelet</name>
    <name type="synonym">Amphioxus lanceolatum</name>
    <dbReference type="NCBI Taxonomy" id="7740"/>
    <lineage>
        <taxon>Eukaryota</taxon>
        <taxon>Metazoa</taxon>
        <taxon>Chordata</taxon>
        <taxon>Cephalochordata</taxon>
        <taxon>Leptocardii</taxon>
        <taxon>Amphioxiformes</taxon>
        <taxon>Branchiostomatidae</taxon>
        <taxon>Branchiostoma</taxon>
    </lineage>
</organism>
<evidence type="ECO:0000256" key="1">
    <source>
        <dbReference type="SAM" id="MobiDB-lite"/>
    </source>
</evidence>
<dbReference type="PROSITE" id="PS51257">
    <property type="entry name" value="PROKAR_LIPOPROTEIN"/>
    <property type="match status" value="1"/>
</dbReference>
<evidence type="ECO:0000256" key="2">
    <source>
        <dbReference type="SAM" id="Phobius"/>
    </source>
</evidence>
<name>A0A8K0EME9_BRALA</name>
<reference evidence="4" key="1">
    <citation type="submission" date="2022-01" db="EMBL/GenBank/DDBJ databases">
        <authorList>
            <person name="Braso-Vives M."/>
        </authorList>
    </citation>
    <scope>NUCLEOTIDE SEQUENCE</scope>
</reference>
<feature type="transmembrane region" description="Helical" evidence="2">
    <location>
        <begin position="237"/>
        <end position="260"/>
    </location>
</feature>
<evidence type="ECO:0000256" key="3">
    <source>
        <dbReference type="SAM" id="SignalP"/>
    </source>
</evidence>
<dbReference type="EMBL" id="OV696688">
    <property type="protein sequence ID" value="CAH1257328.1"/>
    <property type="molecule type" value="Genomic_DNA"/>
</dbReference>
<accession>A0A8K0EME9</accession>
<evidence type="ECO:0000313" key="5">
    <source>
        <dbReference type="Proteomes" id="UP000838412"/>
    </source>
</evidence>
<sequence>MRDPYLSFWVLLTALGCSCVPLVTAASLANGSSNNNVTSGSPVRTQSVTSSTNRGPGPQYAHSPYSVFIQLKSAQQSLPDNSSPEFQEFVTGITSEASKAYKEDHNLLRLDVFTVSPDNATIDLNVVFRISLLGIMKLRAVARLKQYIDSKDGRLGELVIHNVTYISDTGMLTATTEFTDVMCVSVGHHCFSFCDANPRYCTNGGTCQEDDSQKLLCTCIYEPFVHYTGARCDRRTIGIVSILIIALGLLVTLTCILYAIKRWKRTGSPVPRISTRGYSTRHLEGTKDVDDNKKCTVWTSESSGGSQNPVYEGPQGLATNGPDPITDSSAKRSKRGI</sequence>
<feature type="compositionally biased region" description="Polar residues" evidence="1">
    <location>
        <begin position="297"/>
        <end position="309"/>
    </location>
</feature>
<keyword evidence="5" id="KW-1185">Reference proteome</keyword>
<keyword evidence="3" id="KW-0732">Signal</keyword>
<keyword evidence="2" id="KW-0472">Membrane</keyword>
<protein>
    <submittedName>
        <fullName evidence="4">Hypp1821 protein</fullName>
    </submittedName>
</protein>
<feature type="signal peptide" evidence="3">
    <location>
        <begin position="1"/>
        <end position="25"/>
    </location>
</feature>
<evidence type="ECO:0000313" key="4">
    <source>
        <dbReference type="EMBL" id="CAH1257328.1"/>
    </source>
</evidence>
<feature type="region of interest" description="Disordered" evidence="1">
    <location>
        <begin position="31"/>
        <end position="59"/>
    </location>
</feature>
<dbReference type="AlphaFoldDB" id="A0A8K0EME9"/>
<feature type="region of interest" description="Disordered" evidence="1">
    <location>
        <begin position="297"/>
        <end position="337"/>
    </location>
</feature>
<dbReference type="Proteomes" id="UP000838412">
    <property type="component" value="Chromosome 3"/>
</dbReference>
<feature type="compositionally biased region" description="Low complexity" evidence="1">
    <location>
        <begin position="31"/>
        <end position="41"/>
    </location>
</feature>
<feature type="compositionally biased region" description="Polar residues" evidence="1">
    <location>
        <begin position="42"/>
        <end position="54"/>
    </location>
</feature>
<proteinExistence type="predicted"/>
<keyword evidence="2" id="KW-1133">Transmembrane helix</keyword>
<dbReference type="OrthoDB" id="9994054at2759"/>
<feature type="chain" id="PRO_5035433208" evidence="3">
    <location>
        <begin position="26"/>
        <end position="337"/>
    </location>
</feature>
<keyword evidence="2" id="KW-0812">Transmembrane</keyword>